<dbReference type="InterPro" id="IPR055087">
    <property type="entry name" value="GldL-like_N"/>
</dbReference>
<evidence type="ECO:0000313" key="4">
    <source>
        <dbReference type="Proteomes" id="UP000625631"/>
    </source>
</evidence>
<organism evidence="3 4">
    <name type="scientific">Hymenobacter negativus</name>
    <dbReference type="NCBI Taxonomy" id="2795026"/>
    <lineage>
        <taxon>Bacteria</taxon>
        <taxon>Pseudomonadati</taxon>
        <taxon>Bacteroidota</taxon>
        <taxon>Cytophagia</taxon>
        <taxon>Cytophagales</taxon>
        <taxon>Hymenobacteraceae</taxon>
        <taxon>Hymenobacter</taxon>
    </lineage>
</organism>
<proteinExistence type="predicted"/>
<evidence type="ECO:0000256" key="1">
    <source>
        <dbReference type="SAM" id="Phobius"/>
    </source>
</evidence>
<accession>A0ABS0Q5B8</accession>
<name>A0ABS0Q5B8_9BACT</name>
<sequence length="211" mass="23459">MEVRVESKSFLYDVLLPKLEPASWVLAIWGFIASWNQLAGGDVFLIIGLANLALVYYLSAYKPRSLTNTHGPNFESVASQQQILNTSQDTSFLLDTLAPKLIGISGAVVLIGTLFKLLFWSGSAIMLTVGTATMVLVVLLMALNQRLNRRAVVLAAIGIIMLTVSSETLMRQLHRDDPQLVELMVYQIHHPHDRAAADAVRIHINRKRIQR</sequence>
<dbReference type="Pfam" id="PF22827">
    <property type="entry name" value="GldL_N"/>
    <property type="match status" value="1"/>
</dbReference>
<feature type="transmembrane region" description="Helical" evidence="1">
    <location>
        <begin position="101"/>
        <end position="119"/>
    </location>
</feature>
<evidence type="ECO:0000313" key="3">
    <source>
        <dbReference type="EMBL" id="MBH8557856.1"/>
    </source>
</evidence>
<keyword evidence="1" id="KW-1133">Transmembrane helix</keyword>
<keyword evidence="1" id="KW-0472">Membrane</keyword>
<protein>
    <recommendedName>
        <fullName evidence="2">Gliding motility protein GldL-like N-terminal domain-containing protein</fullName>
    </recommendedName>
</protein>
<keyword evidence="1" id="KW-0812">Transmembrane</keyword>
<keyword evidence="4" id="KW-1185">Reference proteome</keyword>
<reference evidence="3 4" key="1">
    <citation type="submission" date="2020-12" db="EMBL/GenBank/DDBJ databases">
        <title>Hymenobacter sp.</title>
        <authorList>
            <person name="Kim M.K."/>
        </authorList>
    </citation>
    <scope>NUCLEOTIDE SEQUENCE [LARGE SCALE GENOMIC DNA]</scope>
    <source>
        <strain evidence="3 4">BT442</strain>
    </source>
</reference>
<dbReference type="Proteomes" id="UP000625631">
    <property type="component" value="Unassembled WGS sequence"/>
</dbReference>
<evidence type="ECO:0000259" key="2">
    <source>
        <dbReference type="Pfam" id="PF22827"/>
    </source>
</evidence>
<feature type="transmembrane region" description="Helical" evidence="1">
    <location>
        <begin position="38"/>
        <end position="58"/>
    </location>
</feature>
<gene>
    <name evidence="3" type="ORF">I7X13_07345</name>
</gene>
<feature type="domain" description="Gliding motility protein GldL-like N-terminal" evidence="2">
    <location>
        <begin position="102"/>
        <end position="145"/>
    </location>
</feature>
<comment type="caution">
    <text evidence="3">The sequence shown here is derived from an EMBL/GenBank/DDBJ whole genome shotgun (WGS) entry which is preliminary data.</text>
</comment>
<dbReference type="RefSeq" id="WP_198074969.1">
    <property type="nucleotide sequence ID" value="NZ_JAEDAE010000002.1"/>
</dbReference>
<feature type="transmembrane region" description="Helical" evidence="1">
    <location>
        <begin position="125"/>
        <end position="144"/>
    </location>
</feature>
<dbReference type="EMBL" id="JAEDAE010000002">
    <property type="protein sequence ID" value="MBH8557856.1"/>
    <property type="molecule type" value="Genomic_DNA"/>
</dbReference>